<dbReference type="InterPro" id="IPR032710">
    <property type="entry name" value="NTF2-like_dom_sf"/>
</dbReference>
<dbReference type="Gene3D" id="3.10.450.50">
    <property type="match status" value="1"/>
</dbReference>
<name>A0A917M772_9SPHI</name>
<comment type="caution">
    <text evidence="1">The sequence shown here is derived from an EMBL/GenBank/DDBJ whole genome shotgun (WGS) entry which is preliminary data.</text>
</comment>
<evidence type="ECO:0000313" key="2">
    <source>
        <dbReference type="Proteomes" id="UP000660862"/>
    </source>
</evidence>
<dbReference type="EMBL" id="BMER01000001">
    <property type="protein sequence ID" value="GGG81877.1"/>
    <property type="molecule type" value="Genomic_DNA"/>
</dbReference>
<reference evidence="1" key="2">
    <citation type="submission" date="2020-09" db="EMBL/GenBank/DDBJ databases">
        <authorList>
            <person name="Sun Q."/>
            <person name="Zhou Y."/>
        </authorList>
    </citation>
    <scope>NUCLEOTIDE SEQUENCE</scope>
    <source>
        <strain evidence="1">CGMCC 1.12195</strain>
    </source>
</reference>
<dbReference type="Proteomes" id="UP000660862">
    <property type="component" value="Unassembled WGS sequence"/>
</dbReference>
<keyword evidence="2" id="KW-1185">Reference proteome</keyword>
<proteinExistence type="predicted"/>
<evidence type="ECO:0008006" key="3">
    <source>
        <dbReference type="Google" id="ProtNLM"/>
    </source>
</evidence>
<accession>A0A917M772</accession>
<protein>
    <recommendedName>
        <fullName evidence="3">SnoaL-like domain-containing protein</fullName>
    </recommendedName>
</protein>
<reference evidence="1" key="1">
    <citation type="journal article" date="2014" name="Int. J. Syst. Evol. Microbiol.">
        <title>Complete genome sequence of Corynebacterium casei LMG S-19264T (=DSM 44701T), isolated from a smear-ripened cheese.</title>
        <authorList>
            <consortium name="US DOE Joint Genome Institute (JGI-PGF)"/>
            <person name="Walter F."/>
            <person name="Albersmeier A."/>
            <person name="Kalinowski J."/>
            <person name="Ruckert C."/>
        </authorList>
    </citation>
    <scope>NUCLEOTIDE SEQUENCE</scope>
    <source>
        <strain evidence="1">CGMCC 1.12195</strain>
    </source>
</reference>
<dbReference type="SUPFAM" id="SSF54427">
    <property type="entry name" value="NTF2-like"/>
    <property type="match status" value="1"/>
</dbReference>
<gene>
    <name evidence="1" type="ORF">GCM10007415_13270</name>
</gene>
<sequence length="233" mass="27104">MGTATDRGLQFYQLKRNIMERFSFNTLQSGLRVSGGTQHLRRHFKGQAALFLIGLFFAACNANNPHEKSEAALQQEKDAVLATIEKETEAFFARDYDNWKSTYVQEDYAFQAWSNRDGTFDSSVGWENIDNTVGKYIHDNPEPVSSHPIVERKNITFKFYDENVAYLTWDQFNSDREGEVFFHSKEVRLMEKIDGVWKIVCVSAFWDFKNLISVDKLPDIRRMDKESRGKDKI</sequence>
<dbReference type="AlphaFoldDB" id="A0A917M772"/>
<evidence type="ECO:0000313" key="1">
    <source>
        <dbReference type="EMBL" id="GGG81877.1"/>
    </source>
</evidence>
<organism evidence="1 2">
    <name type="scientific">Parapedobacter pyrenivorans</name>
    <dbReference type="NCBI Taxonomy" id="1305674"/>
    <lineage>
        <taxon>Bacteria</taxon>
        <taxon>Pseudomonadati</taxon>
        <taxon>Bacteroidota</taxon>
        <taxon>Sphingobacteriia</taxon>
        <taxon>Sphingobacteriales</taxon>
        <taxon>Sphingobacteriaceae</taxon>
        <taxon>Parapedobacter</taxon>
    </lineage>
</organism>